<protein>
    <submittedName>
        <fullName evidence="1">Uncharacterized protein</fullName>
    </submittedName>
</protein>
<gene>
    <name evidence="1" type="ordered locus">ECH_1100</name>
</gene>
<dbReference type="EMBL" id="CP000236">
    <property type="protein sequence ID" value="ABD44896.1"/>
    <property type="molecule type" value="Genomic_DNA"/>
</dbReference>
<evidence type="ECO:0000313" key="2">
    <source>
        <dbReference type="Proteomes" id="UP000008320"/>
    </source>
</evidence>
<dbReference type="RefSeq" id="WP_011453001.1">
    <property type="nucleotide sequence ID" value="NC_007799.1"/>
</dbReference>
<organism evidence="1 2">
    <name type="scientific">Ehrlichia chaffeensis (strain ATCC CRL-10679 / Arkansas)</name>
    <dbReference type="NCBI Taxonomy" id="205920"/>
    <lineage>
        <taxon>Bacteria</taxon>
        <taxon>Pseudomonadati</taxon>
        <taxon>Pseudomonadota</taxon>
        <taxon>Alphaproteobacteria</taxon>
        <taxon>Rickettsiales</taxon>
        <taxon>Anaplasmataceae</taxon>
        <taxon>Ehrlichia</taxon>
    </lineage>
</organism>
<proteinExistence type="predicted"/>
<dbReference type="OrthoDB" id="9915884at2"/>
<dbReference type="KEGG" id="ech:ECH_1100"/>
<dbReference type="HOGENOM" id="CLU_212601_0_0_5"/>
<name>Q2GF99_EHRCR</name>
<dbReference type="Proteomes" id="UP000008320">
    <property type="component" value="Chromosome"/>
</dbReference>
<reference evidence="1 2" key="1">
    <citation type="journal article" date="2006" name="PLoS Genet.">
        <title>Comparative genomics of emerging human ehrlichiosis agents.</title>
        <authorList>
            <person name="Dunning Hotopp J.C."/>
            <person name="Lin M."/>
            <person name="Madupu R."/>
            <person name="Crabtree J."/>
            <person name="Angiuoli S.V."/>
            <person name="Eisen J.A."/>
            <person name="Seshadri R."/>
            <person name="Ren Q."/>
            <person name="Wu M."/>
            <person name="Utterback T.R."/>
            <person name="Smith S."/>
            <person name="Lewis M."/>
            <person name="Khouri H."/>
            <person name="Zhang C."/>
            <person name="Niu H."/>
            <person name="Lin Q."/>
            <person name="Ohashi N."/>
            <person name="Zhi N."/>
            <person name="Nelson W."/>
            <person name="Brinkac L.M."/>
            <person name="Dodson R.J."/>
            <person name="Rosovitz M.J."/>
            <person name="Sundaram J."/>
            <person name="Daugherty S.C."/>
            <person name="Davidsen T."/>
            <person name="Durkin A.S."/>
            <person name="Gwinn M."/>
            <person name="Haft D.H."/>
            <person name="Selengut J.D."/>
            <person name="Sullivan S.A."/>
            <person name="Zafar N."/>
            <person name="Zhou L."/>
            <person name="Benahmed F."/>
            <person name="Forberger H."/>
            <person name="Halpin R."/>
            <person name="Mulligan S."/>
            <person name="Robinson J."/>
            <person name="White O."/>
            <person name="Rikihisa Y."/>
            <person name="Tettelin H."/>
        </authorList>
    </citation>
    <scope>NUCLEOTIDE SEQUENCE [LARGE SCALE GENOMIC DNA]</scope>
    <source>
        <strain evidence="2">ATCC CRL-10679 / Arkansas</strain>
    </source>
</reference>
<accession>Q2GF99</accession>
<evidence type="ECO:0000313" key="1">
    <source>
        <dbReference type="EMBL" id="ABD44896.1"/>
    </source>
</evidence>
<dbReference type="AlphaFoldDB" id="Q2GF99"/>
<keyword evidence="2" id="KW-1185">Reference proteome</keyword>
<sequence>MKTKLFTPFLSDSQKSSFLQSLYLSIKENSSPLYPSTYVVDVTIEVKKTELLETE</sequence>